<evidence type="ECO:0000256" key="1">
    <source>
        <dbReference type="SAM" id="MobiDB-lite"/>
    </source>
</evidence>
<keyword evidence="3" id="KW-1185">Reference proteome</keyword>
<reference evidence="2 3" key="1">
    <citation type="submission" date="2020-08" db="EMBL/GenBank/DDBJ databases">
        <title>Genomic Encyclopedia of Type Strains, Phase IV (KMG-IV): sequencing the most valuable type-strain genomes for metagenomic binning, comparative biology and taxonomic classification.</title>
        <authorList>
            <person name="Goeker M."/>
        </authorList>
    </citation>
    <scope>NUCLEOTIDE SEQUENCE [LARGE SCALE GENOMIC DNA]</scope>
    <source>
        <strain evidence="2 3">DSM 26944</strain>
    </source>
</reference>
<dbReference type="AlphaFoldDB" id="A0A7W9ENE7"/>
<name>A0A7W9ENE7_9HYPH</name>
<accession>A0A7W9ENE7</accession>
<sequence>MQGWKDKTLTIDQHPRCKAYLASMWIKQFQGMNDYWCAAAIAESFSDKRLKKLGTVNFNTMTGTQLLDAFEAILAGSAKKPKRHAKKSLSPRPKYQKQQANQPKAA</sequence>
<dbReference type="EMBL" id="JACIJG010000027">
    <property type="protein sequence ID" value="MBB5704324.1"/>
    <property type="molecule type" value="Genomic_DNA"/>
</dbReference>
<gene>
    <name evidence="2" type="ORF">FHS76_004241</name>
</gene>
<evidence type="ECO:0000313" key="3">
    <source>
        <dbReference type="Proteomes" id="UP000555546"/>
    </source>
</evidence>
<organism evidence="2 3">
    <name type="scientific">Brucella daejeonensis</name>
    <dbReference type="NCBI Taxonomy" id="659015"/>
    <lineage>
        <taxon>Bacteria</taxon>
        <taxon>Pseudomonadati</taxon>
        <taxon>Pseudomonadota</taxon>
        <taxon>Alphaproteobacteria</taxon>
        <taxon>Hyphomicrobiales</taxon>
        <taxon>Brucellaceae</taxon>
        <taxon>Brucella/Ochrobactrum group</taxon>
        <taxon>Brucella</taxon>
    </lineage>
</organism>
<proteinExistence type="predicted"/>
<comment type="caution">
    <text evidence="2">The sequence shown here is derived from an EMBL/GenBank/DDBJ whole genome shotgun (WGS) entry which is preliminary data.</text>
</comment>
<feature type="compositionally biased region" description="Basic residues" evidence="1">
    <location>
        <begin position="79"/>
        <end position="89"/>
    </location>
</feature>
<evidence type="ECO:0000313" key="2">
    <source>
        <dbReference type="EMBL" id="MBB5704324.1"/>
    </source>
</evidence>
<dbReference type="Proteomes" id="UP000555546">
    <property type="component" value="Unassembled WGS sequence"/>
</dbReference>
<protein>
    <submittedName>
        <fullName evidence="2">Uncharacterized protein</fullName>
    </submittedName>
</protein>
<feature type="compositionally biased region" description="Polar residues" evidence="1">
    <location>
        <begin position="96"/>
        <end position="106"/>
    </location>
</feature>
<dbReference type="RefSeq" id="WP_183657571.1">
    <property type="nucleotide sequence ID" value="NZ_JACIJG010000027.1"/>
</dbReference>
<feature type="region of interest" description="Disordered" evidence="1">
    <location>
        <begin position="78"/>
        <end position="106"/>
    </location>
</feature>